<dbReference type="Pfam" id="PF05065">
    <property type="entry name" value="Phage_capsid"/>
    <property type="match status" value="1"/>
</dbReference>
<dbReference type="EMBL" id="CP035232">
    <property type="protein sequence ID" value="QAT66986.1"/>
    <property type="molecule type" value="Genomic_DNA"/>
</dbReference>
<accession>A0AAJ4D4K4</accession>
<feature type="domain" description="Phage capsid-like C-terminal" evidence="3">
    <location>
        <begin position="151"/>
        <end position="414"/>
    </location>
</feature>
<dbReference type="RefSeq" id="WP_046129164.1">
    <property type="nucleotide sequence ID" value="NZ_CP035232.1"/>
</dbReference>
<dbReference type="InterPro" id="IPR054612">
    <property type="entry name" value="Phage_capsid-like_C"/>
</dbReference>
<dbReference type="InterPro" id="IPR024455">
    <property type="entry name" value="Phage_capsid"/>
</dbReference>
<proteinExistence type="predicted"/>
<dbReference type="KEGG" id="bgy:BGLY_3990"/>
<dbReference type="Gene3D" id="3.30.2320.10">
    <property type="entry name" value="hypothetical protein PF0899 domain"/>
    <property type="match status" value="1"/>
</dbReference>
<dbReference type="Proteomes" id="UP000288675">
    <property type="component" value="Chromosome"/>
</dbReference>
<dbReference type="NCBIfam" id="TIGR01554">
    <property type="entry name" value="major_cap_HK97"/>
    <property type="match status" value="1"/>
</dbReference>
<evidence type="ECO:0000256" key="2">
    <source>
        <dbReference type="SAM" id="MobiDB-lite"/>
    </source>
</evidence>
<feature type="compositionally biased region" description="Basic and acidic residues" evidence="2">
    <location>
        <begin position="53"/>
        <end position="64"/>
    </location>
</feature>
<dbReference type="AlphaFoldDB" id="A0AAJ4D4K4"/>
<evidence type="ECO:0000313" key="4">
    <source>
        <dbReference type="EMBL" id="QAT66986.1"/>
    </source>
</evidence>
<sequence>MKLRDILEKRKATIEIRMKELRADLEGDQTESSSIETIEKEVAELAAELDAVKAELENLKGDEEKQPEEEGERDGNESDEERESDETEQRGQQFFDTEKRDAIVSNILKSLSSESRKQAKKGEQRKAFANYLVGRISENEARAMGVETTNGKVLIPESLSKEIITYAQEENLLRKYGTRVQTKGTQGYPVLVKKAKAQRIKTERTLDNPIPQADINFDEVFLNPSEIDALVLITKKLLAMTDMPVEQTVIEELKKSYVEEEANFFFNSTDNPGSLIQKAVAFNPGNMEVYDKLVRLKNSVPTSKLKNSRWMMNRAALTAIETLKDKDGKPLLREAYIEGSFGYRILGYPVDVTDYVDGSTPDVPRLYFGDFSSFHIQDVINSLEVSKLLEKYSDTNHVGFKIWHLNDGQLIYSPFEPTVFKLELTTDGGTASA</sequence>
<gene>
    <name evidence="4" type="ORF">EQZ20_20300</name>
</gene>
<dbReference type="GeneID" id="82855021"/>
<dbReference type="SUPFAM" id="SSF56563">
    <property type="entry name" value="Major capsid protein gp5"/>
    <property type="match status" value="1"/>
</dbReference>
<reference evidence="4 5" key="1">
    <citation type="submission" date="2019-01" db="EMBL/GenBank/DDBJ databases">
        <title>Genome sequence of Bacillus glycinifermentans SRCM103574.</title>
        <authorList>
            <person name="Kong H.-J."/>
            <person name="Jeong S.-Y."/>
            <person name="Jeong D.-Y."/>
        </authorList>
    </citation>
    <scope>NUCLEOTIDE SEQUENCE [LARGE SCALE GENOMIC DNA]</scope>
    <source>
        <strain evidence="4 5">SRCM103574</strain>
    </source>
</reference>
<protein>
    <submittedName>
        <fullName evidence="4">Phage major capsid protein</fullName>
    </submittedName>
</protein>
<feature type="region of interest" description="Disordered" evidence="2">
    <location>
        <begin position="53"/>
        <end position="96"/>
    </location>
</feature>
<organism evidence="4 5">
    <name type="scientific">Bacillus glycinifermentans</name>
    <dbReference type="NCBI Taxonomy" id="1664069"/>
    <lineage>
        <taxon>Bacteria</taxon>
        <taxon>Bacillati</taxon>
        <taxon>Bacillota</taxon>
        <taxon>Bacilli</taxon>
        <taxon>Bacillales</taxon>
        <taxon>Bacillaceae</taxon>
        <taxon>Bacillus</taxon>
    </lineage>
</organism>
<evidence type="ECO:0000259" key="3">
    <source>
        <dbReference type="Pfam" id="PF05065"/>
    </source>
</evidence>
<comment type="subcellular location">
    <subcellularLocation>
        <location evidence="1">Virion</location>
    </subcellularLocation>
</comment>
<evidence type="ECO:0000256" key="1">
    <source>
        <dbReference type="ARBA" id="ARBA00004328"/>
    </source>
</evidence>
<name>A0AAJ4D4K4_9BACI</name>
<evidence type="ECO:0000313" key="5">
    <source>
        <dbReference type="Proteomes" id="UP000288675"/>
    </source>
</evidence>
<feature type="compositionally biased region" description="Acidic residues" evidence="2">
    <location>
        <begin position="65"/>
        <end position="86"/>
    </location>
</feature>